<dbReference type="Pfam" id="PF13306">
    <property type="entry name" value="LRR_5"/>
    <property type="match status" value="1"/>
</dbReference>
<dbReference type="InterPro" id="IPR032675">
    <property type="entry name" value="LRR_dom_sf"/>
</dbReference>
<evidence type="ECO:0000313" key="1">
    <source>
        <dbReference type="EMBL" id="GFH50909.1"/>
    </source>
</evidence>
<dbReference type="InterPro" id="IPR026906">
    <property type="entry name" value="LRR_5"/>
</dbReference>
<evidence type="ECO:0000313" key="2">
    <source>
        <dbReference type="Proteomes" id="UP001054902"/>
    </source>
</evidence>
<gene>
    <name evidence="1" type="ORF">CTEN210_07385</name>
</gene>
<dbReference type="Proteomes" id="UP001054902">
    <property type="component" value="Unassembled WGS sequence"/>
</dbReference>
<dbReference type="EMBL" id="BLLK01000045">
    <property type="protein sequence ID" value="GFH50909.1"/>
    <property type="molecule type" value="Genomic_DNA"/>
</dbReference>
<reference evidence="1 2" key="1">
    <citation type="journal article" date="2021" name="Sci. Rep.">
        <title>The genome of the diatom Chaetoceros tenuissimus carries an ancient integrated fragment of an extant virus.</title>
        <authorList>
            <person name="Hongo Y."/>
            <person name="Kimura K."/>
            <person name="Takaki Y."/>
            <person name="Yoshida Y."/>
            <person name="Baba S."/>
            <person name="Kobayashi G."/>
            <person name="Nagasaki K."/>
            <person name="Hano T."/>
            <person name="Tomaru Y."/>
        </authorList>
    </citation>
    <scope>NUCLEOTIDE SEQUENCE [LARGE SCALE GENOMIC DNA]</scope>
    <source>
        <strain evidence="1 2">NIES-3715</strain>
    </source>
</reference>
<proteinExistence type="predicted"/>
<dbReference type="Gene3D" id="3.80.10.10">
    <property type="entry name" value="Ribonuclease Inhibitor"/>
    <property type="match status" value="1"/>
</dbReference>
<keyword evidence="2" id="KW-1185">Reference proteome</keyword>
<dbReference type="AlphaFoldDB" id="A0AAD3CUN2"/>
<accession>A0AAD3CUN2</accession>
<organism evidence="1 2">
    <name type="scientific">Chaetoceros tenuissimus</name>
    <dbReference type="NCBI Taxonomy" id="426638"/>
    <lineage>
        <taxon>Eukaryota</taxon>
        <taxon>Sar</taxon>
        <taxon>Stramenopiles</taxon>
        <taxon>Ochrophyta</taxon>
        <taxon>Bacillariophyta</taxon>
        <taxon>Coscinodiscophyceae</taxon>
        <taxon>Chaetocerotophycidae</taxon>
        <taxon>Chaetocerotales</taxon>
        <taxon>Chaetocerotaceae</taxon>
        <taxon>Chaetoceros</taxon>
    </lineage>
</organism>
<sequence length="268" mass="31705">MRVQTEEWQRFIPGIRMYKGKKTFFYNGETLVEHRYDIDNYLIHNRKERQTWEVIIVLPGVEVIPSLTFMQCGKLETVIMADTVIRIQDYAFFCCKRLVFVRLSRNLELIRQIAFSDCESLTSIFIPPSCREIVWEAFQDTKLIIFNVPQHTQLHENVFSRTPLIKASTFMLHDESGQYYNTNEANQWVKDMNQGEEFELHRACSSINPLIEIIYGIVRRKGLHSLKEKNEIGMTPSDYLEANPFIENQLIERVMMRRYVLEMMGETV</sequence>
<name>A0AAD3CUN2_9STRA</name>
<comment type="caution">
    <text evidence="1">The sequence shown here is derived from an EMBL/GenBank/DDBJ whole genome shotgun (WGS) entry which is preliminary data.</text>
</comment>
<evidence type="ECO:0008006" key="3">
    <source>
        <dbReference type="Google" id="ProtNLM"/>
    </source>
</evidence>
<protein>
    <recommendedName>
        <fullName evidence="3">Leucine-rich repeat domain-containing protein</fullName>
    </recommendedName>
</protein>
<dbReference type="SUPFAM" id="SSF52058">
    <property type="entry name" value="L domain-like"/>
    <property type="match status" value="1"/>
</dbReference>